<accession>A0A1B2IXS0</accession>
<keyword evidence="4" id="KW-1185">Reference proteome</keyword>
<dbReference type="OrthoDB" id="2249567at2"/>
<keyword evidence="1" id="KW-0472">Membrane</keyword>
<dbReference type="AlphaFoldDB" id="A0A1B2IXS0"/>
<evidence type="ECO:0000259" key="2">
    <source>
        <dbReference type="PROSITE" id="PS50887"/>
    </source>
</evidence>
<dbReference type="RefSeq" id="WP_065937572.1">
    <property type="nucleotide sequence ID" value="NZ_CP014924.1"/>
</dbReference>
<keyword evidence="1" id="KW-0812">Transmembrane</keyword>
<dbReference type="InterPro" id="IPR001633">
    <property type="entry name" value="EAL_dom"/>
</dbReference>
<dbReference type="CDD" id="cd01949">
    <property type="entry name" value="GGDEF"/>
    <property type="match status" value="1"/>
</dbReference>
<dbReference type="InterPro" id="IPR029787">
    <property type="entry name" value="Nucleotide_cyclase"/>
</dbReference>
<evidence type="ECO:0000256" key="1">
    <source>
        <dbReference type="SAM" id="Phobius"/>
    </source>
</evidence>
<dbReference type="NCBIfam" id="TIGR00254">
    <property type="entry name" value="GGDEF"/>
    <property type="match status" value="1"/>
</dbReference>
<evidence type="ECO:0000313" key="3">
    <source>
        <dbReference type="EMBL" id="ANZ66837.1"/>
    </source>
</evidence>
<feature type="transmembrane region" description="Helical" evidence="1">
    <location>
        <begin position="189"/>
        <end position="207"/>
    </location>
</feature>
<organism evidence="3 4">
    <name type="scientific">Secundilactobacillus paracollinoides</name>
    <dbReference type="NCBI Taxonomy" id="240427"/>
    <lineage>
        <taxon>Bacteria</taxon>
        <taxon>Bacillati</taxon>
        <taxon>Bacillota</taxon>
        <taxon>Bacilli</taxon>
        <taxon>Lactobacillales</taxon>
        <taxon>Lactobacillaceae</taxon>
        <taxon>Secundilactobacillus</taxon>
    </lineage>
</organism>
<proteinExistence type="predicted"/>
<dbReference type="Gene3D" id="3.30.70.270">
    <property type="match status" value="1"/>
</dbReference>
<feature type="transmembrane region" description="Helical" evidence="1">
    <location>
        <begin position="12"/>
        <end position="30"/>
    </location>
</feature>
<feature type="domain" description="GGDEF" evidence="2">
    <location>
        <begin position="249"/>
        <end position="385"/>
    </location>
</feature>
<dbReference type="InterPro" id="IPR035919">
    <property type="entry name" value="EAL_sf"/>
</dbReference>
<dbReference type="PANTHER" id="PTHR45138">
    <property type="entry name" value="REGULATORY COMPONENTS OF SENSORY TRANSDUCTION SYSTEM"/>
    <property type="match status" value="1"/>
</dbReference>
<dbReference type="PANTHER" id="PTHR45138:SF9">
    <property type="entry name" value="DIGUANYLATE CYCLASE DGCM-RELATED"/>
    <property type="match status" value="1"/>
</dbReference>
<dbReference type="Gene3D" id="3.20.20.450">
    <property type="entry name" value="EAL domain"/>
    <property type="match status" value="1"/>
</dbReference>
<dbReference type="EMBL" id="CP014924">
    <property type="protein sequence ID" value="ANZ66837.1"/>
    <property type="molecule type" value="Genomic_DNA"/>
</dbReference>
<dbReference type="STRING" id="240427.AYR62_11595"/>
<gene>
    <name evidence="3" type="ORF">AYR63_06600</name>
</gene>
<dbReference type="SMART" id="SM00267">
    <property type="entry name" value="GGDEF"/>
    <property type="match status" value="1"/>
</dbReference>
<keyword evidence="1" id="KW-1133">Transmembrane helix</keyword>
<evidence type="ECO:0000313" key="4">
    <source>
        <dbReference type="Proteomes" id="UP000093267"/>
    </source>
</evidence>
<protein>
    <recommendedName>
        <fullName evidence="2">GGDEF domain-containing protein</fullName>
    </recommendedName>
</protein>
<dbReference type="Pfam" id="PF00563">
    <property type="entry name" value="EAL"/>
    <property type="match status" value="1"/>
</dbReference>
<sequence length="615" mass="69227">MTATFSALPYWLWGIELGIAAFFMFGFLTVYLNMTRRAFDTENDSAAHRLLWRVGLVVLTFVTGIALNIQGDFSETNSLMYYSLAVFVFVFPLTDEEINFVEYAIRAVGVVGIGLAHHMPVMGAVRTFGFAALLAWVVVVYLFHKRVRHKLLINLVMSVIYASLFWLTLPPTAIKVAGTQGRIETQGMMMYIIISTGVFVFWNSLWANRQRTQHYAKIASFDALTHAKSFSLYQHEAATMFADARVRQSPFTMVELDVDHFKIVNDQYGHLAGNKMLIQVATTLKTCLKQASAQYQVYRTGGEEFTLALPNTDLTQALPIVTQCWQSVRKQVCHYEDQAIQVTISMGVSQVQTADKSVEDVYKRADDSLYVSKRNGRDTITVDGQTRQVKLKAGINDNYAFFVQGVYDDETADQARIRNELTLYHHDNQTNQWEPAPATELSVERLFQLIREAVVNLVLQRVQLPIPQARFLDAKVIDKLSQFMRSSDGPETLTLVLMQLPDKSALQAAVHAYHLAGIDVILDVTSCEKQAFAQLQESHPFDGLKYTLPATEGMTNRAKALLSAQAWYVQALEWAIPIIIGGIKTKSEVDWAQSQAKIHLLIGDYYETAELPIIG</sequence>
<dbReference type="PROSITE" id="PS50887">
    <property type="entry name" value="GGDEF"/>
    <property type="match status" value="1"/>
</dbReference>
<dbReference type="InterPro" id="IPR050469">
    <property type="entry name" value="Diguanylate_Cyclase"/>
</dbReference>
<dbReference type="Pfam" id="PF00990">
    <property type="entry name" value="GGDEF"/>
    <property type="match status" value="1"/>
</dbReference>
<feature type="transmembrane region" description="Helical" evidence="1">
    <location>
        <begin position="125"/>
        <end position="144"/>
    </location>
</feature>
<feature type="transmembrane region" description="Helical" evidence="1">
    <location>
        <begin position="151"/>
        <end position="169"/>
    </location>
</feature>
<dbReference type="Proteomes" id="UP000093267">
    <property type="component" value="Chromosome"/>
</dbReference>
<feature type="transmembrane region" description="Helical" evidence="1">
    <location>
        <begin position="50"/>
        <end position="70"/>
    </location>
</feature>
<reference evidence="3 4" key="1">
    <citation type="submission" date="2016-03" db="EMBL/GenBank/DDBJ databases">
        <title>Pediococcus and Lactobacillus from brewery environment - whole genome sequencing and assembly.</title>
        <authorList>
            <person name="Behr J."/>
            <person name="Geissler A.J."/>
            <person name="Vogel R.F."/>
        </authorList>
    </citation>
    <scope>NUCLEOTIDE SEQUENCE [LARGE SCALE GENOMIC DNA]</scope>
    <source>
        <strain evidence="3 4">TMW 1.1995</strain>
    </source>
</reference>
<dbReference type="InterPro" id="IPR000160">
    <property type="entry name" value="GGDEF_dom"/>
</dbReference>
<dbReference type="SUPFAM" id="SSF55073">
    <property type="entry name" value="Nucleotide cyclase"/>
    <property type="match status" value="1"/>
</dbReference>
<name>A0A1B2IXS0_9LACO</name>
<dbReference type="InterPro" id="IPR043128">
    <property type="entry name" value="Rev_trsase/Diguanyl_cyclase"/>
</dbReference>
<dbReference type="GO" id="GO:0052621">
    <property type="term" value="F:diguanylate cyclase activity"/>
    <property type="evidence" value="ECO:0007669"/>
    <property type="project" value="TreeGrafter"/>
</dbReference>